<keyword evidence="1" id="KW-0812">Transmembrane</keyword>
<feature type="transmembrane region" description="Helical" evidence="1">
    <location>
        <begin position="6"/>
        <end position="28"/>
    </location>
</feature>
<proteinExistence type="predicted"/>
<reference evidence="2" key="1">
    <citation type="submission" date="2020-08" db="EMBL/GenBank/DDBJ databases">
        <title>Genome public.</title>
        <authorList>
            <person name="Liu C."/>
            <person name="Sun Q."/>
        </authorList>
    </citation>
    <scope>NUCLEOTIDE SEQUENCE</scope>
    <source>
        <strain evidence="2">NSJ-42</strain>
    </source>
</reference>
<dbReference type="NCBIfam" id="NF033493">
    <property type="entry name" value="MetS_like_NSS"/>
    <property type="match status" value="1"/>
</dbReference>
<keyword evidence="1" id="KW-0472">Membrane</keyword>
<evidence type="ECO:0000313" key="2">
    <source>
        <dbReference type="EMBL" id="MBC5639155.1"/>
    </source>
</evidence>
<keyword evidence="3" id="KW-1185">Reference proteome</keyword>
<dbReference type="RefSeq" id="WP_022213154.1">
    <property type="nucleotide sequence ID" value="NZ_JACOOQ010000002.1"/>
</dbReference>
<comment type="caution">
    <text evidence="2">The sequence shown here is derived from an EMBL/GenBank/DDBJ whole genome shotgun (WGS) entry which is preliminary data.</text>
</comment>
<dbReference type="Proteomes" id="UP000662088">
    <property type="component" value="Unassembled WGS sequence"/>
</dbReference>
<sequence length="33" mass="3634">MTPIAMTFFFIGAIVLYGGLITTLTITIRNESK</sequence>
<accession>A0A8I0ACE8</accession>
<dbReference type="AlphaFoldDB" id="A0A8I0ACE8"/>
<name>A0A8I0ACE8_9CLOT</name>
<dbReference type="EMBL" id="JACOOQ010000002">
    <property type="protein sequence ID" value="MBC5639155.1"/>
    <property type="molecule type" value="Genomic_DNA"/>
</dbReference>
<evidence type="ECO:0000313" key="3">
    <source>
        <dbReference type="Proteomes" id="UP000662088"/>
    </source>
</evidence>
<gene>
    <name evidence="2" type="ORF">H8R92_01655</name>
</gene>
<evidence type="ECO:0000256" key="1">
    <source>
        <dbReference type="SAM" id="Phobius"/>
    </source>
</evidence>
<keyword evidence="1" id="KW-1133">Transmembrane helix</keyword>
<protein>
    <submittedName>
        <fullName evidence="2">MetS family NSS transporter small subunit</fullName>
    </submittedName>
</protein>
<organism evidence="2 3">
    <name type="scientific">Clostridium lentum</name>
    <dbReference type="NCBI Taxonomy" id="2763037"/>
    <lineage>
        <taxon>Bacteria</taxon>
        <taxon>Bacillati</taxon>
        <taxon>Bacillota</taxon>
        <taxon>Clostridia</taxon>
        <taxon>Eubacteriales</taxon>
        <taxon>Clostridiaceae</taxon>
        <taxon>Clostridium</taxon>
    </lineage>
</organism>